<feature type="transmembrane region" description="Helical" evidence="1">
    <location>
        <begin position="36"/>
        <end position="56"/>
    </location>
</feature>
<accession>A0A1I0JGS1</accession>
<dbReference type="RefSeq" id="WP_093137830.1">
    <property type="nucleotide sequence ID" value="NZ_FOHJ01000020.1"/>
</dbReference>
<name>A0A1I0JGS1_9BACI</name>
<protein>
    <submittedName>
        <fullName evidence="2">Uncharacterized protein</fullName>
    </submittedName>
</protein>
<evidence type="ECO:0000313" key="2">
    <source>
        <dbReference type="EMBL" id="SEU09444.1"/>
    </source>
</evidence>
<keyword evidence="3" id="KW-1185">Reference proteome</keyword>
<proteinExistence type="predicted"/>
<keyword evidence="1" id="KW-1133">Transmembrane helix</keyword>
<evidence type="ECO:0000256" key="1">
    <source>
        <dbReference type="SAM" id="Phobius"/>
    </source>
</evidence>
<dbReference type="AlphaFoldDB" id="A0A1I0JGS1"/>
<reference evidence="3" key="1">
    <citation type="submission" date="2016-10" db="EMBL/GenBank/DDBJ databases">
        <authorList>
            <person name="Varghese N."/>
            <person name="Submissions S."/>
        </authorList>
    </citation>
    <scope>NUCLEOTIDE SEQUENCE [LARGE SCALE GENOMIC DNA]</scope>
    <source>
        <strain evidence="3">CGMCC 1.3566</strain>
    </source>
</reference>
<feature type="transmembrane region" description="Helical" evidence="1">
    <location>
        <begin position="62"/>
        <end position="86"/>
    </location>
</feature>
<sequence>MTFNEVMALIMPSVIGLLFYSKIIQRSITWFEVLSNLALLIVITNSICYGLLIFIFNRTTLLFSILFTMKYSILATLISVVIAFIYRFIELNVKIKVKVESQNEKNN</sequence>
<dbReference type="Proteomes" id="UP000199095">
    <property type="component" value="Unassembled WGS sequence"/>
</dbReference>
<feature type="transmembrane region" description="Helical" evidence="1">
    <location>
        <begin position="6"/>
        <end position="24"/>
    </location>
</feature>
<keyword evidence="1" id="KW-0472">Membrane</keyword>
<dbReference type="EMBL" id="FOHJ01000020">
    <property type="protein sequence ID" value="SEU09444.1"/>
    <property type="molecule type" value="Genomic_DNA"/>
</dbReference>
<gene>
    <name evidence="2" type="ORF">SAMN05421676_12014</name>
</gene>
<evidence type="ECO:0000313" key="3">
    <source>
        <dbReference type="Proteomes" id="UP000199095"/>
    </source>
</evidence>
<dbReference type="OrthoDB" id="2943261at2"/>
<organism evidence="2 3">
    <name type="scientific">Salinibacillus kushneri</name>
    <dbReference type="NCBI Taxonomy" id="237682"/>
    <lineage>
        <taxon>Bacteria</taxon>
        <taxon>Bacillati</taxon>
        <taxon>Bacillota</taxon>
        <taxon>Bacilli</taxon>
        <taxon>Bacillales</taxon>
        <taxon>Bacillaceae</taxon>
        <taxon>Salinibacillus</taxon>
    </lineage>
</organism>
<keyword evidence="1" id="KW-0812">Transmembrane</keyword>